<dbReference type="GO" id="GO:0003676">
    <property type="term" value="F:nucleic acid binding"/>
    <property type="evidence" value="ECO:0007669"/>
    <property type="project" value="InterPro"/>
</dbReference>
<dbReference type="AlphaFoldDB" id="A0A8H7ZUK9"/>
<sequence>MSTTYLLGLRLSAERPVWKAISKFYGIGYVTGRQITDKLLIYPQARLPDLSEPELNRLATEISSRTIENALRKEILHRKIKEVRLGTNKGRALLAGMPVHGQRNKNQASTSRKFNNRGLEGMQIVAPGWPPSKVVRLVRKKYNN</sequence>
<proteinExistence type="predicted"/>
<protein>
    <recommendedName>
        <fullName evidence="3">Ribosomal protein S13</fullName>
    </recommendedName>
</protein>
<evidence type="ECO:0000313" key="2">
    <source>
        <dbReference type="Proteomes" id="UP000673691"/>
    </source>
</evidence>
<dbReference type="PROSITE" id="PS50159">
    <property type="entry name" value="RIBOSOMAL_S13_2"/>
    <property type="match status" value="1"/>
</dbReference>
<gene>
    <name evidence="1" type="ORF">BJ554DRAFT_144</name>
</gene>
<dbReference type="Proteomes" id="UP000673691">
    <property type="component" value="Unassembled WGS sequence"/>
</dbReference>
<dbReference type="InterPro" id="IPR010979">
    <property type="entry name" value="Ribosomal_uS13-like_H2TH"/>
</dbReference>
<reference evidence="1 2" key="1">
    <citation type="journal article" name="Sci. Rep.">
        <title>Genome-scale phylogenetic analyses confirm Olpidium as the closest living zoosporic fungus to the non-flagellated, terrestrial fungi.</title>
        <authorList>
            <person name="Chang Y."/>
            <person name="Rochon D."/>
            <person name="Sekimoto S."/>
            <person name="Wang Y."/>
            <person name="Chovatia M."/>
            <person name="Sandor L."/>
            <person name="Salamov A."/>
            <person name="Grigoriev I.V."/>
            <person name="Stajich J.E."/>
            <person name="Spatafora J.W."/>
        </authorList>
    </citation>
    <scope>NUCLEOTIDE SEQUENCE [LARGE SCALE GENOMIC DNA]</scope>
    <source>
        <strain evidence="1">S191</strain>
    </source>
</reference>
<organism evidence="1 2">
    <name type="scientific">Olpidium bornovanus</name>
    <dbReference type="NCBI Taxonomy" id="278681"/>
    <lineage>
        <taxon>Eukaryota</taxon>
        <taxon>Fungi</taxon>
        <taxon>Fungi incertae sedis</taxon>
        <taxon>Olpidiomycota</taxon>
        <taxon>Olpidiomycotina</taxon>
        <taxon>Olpidiomycetes</taxon>
        <taxon>Olpidiales</taxon>
        <taxon>Olpidiaceae</taxon>
        <taxon>Olpidium</taxon>
    </lineage>
</organism>
<evidence type="ECO:0008006" key="3">
    <source>
        <dbReference type="Google" id="ProtNLM"/>
    </source>
</evidence>
<comment type="caution">
    <text evidence="1">The sequence shown here is derived from an EMBL/GenBank/DDBJ whole genome shotgun (WGS) entry which is preliminary data.</text>
</comment>
<name>A0A8H7ZUK9_9FUNG</name>
<evidence type="ECO:0000313" key="1">
    <source>
        <dbReference type="EMBL" id="KAG5459452.1"/>
    </source>
</evidence>
<dbReference type="OrthoDB" id="525520at2759"/>
<keyword evidence="2" id="KW-1185">Reference proteome</keyword>
<dbReference type="SUPFAM" id="SSF46946">
    <property type="entry name" value="S13-like H2TH domain"/>
    <property type="match status" value="1"/>
</dbReference>
<accession>A0A8H7ZUK9</accession>
<dbReference type="Gene3D" id="1.10.8.50">
    <property type="match status" value="1"/>
</dbReference>
<dbReference type="EMBL" id="JAEFCI010006826">
    <property type="protein sequence ID" value="KAG5459452.1"/>
    <property type="molecule type" value="Genomic_DNA"/>
</dbReference>